<dbReference type="FunFam" id="4.10.240.10:FF:000063">
    <property type="entry name" value="AaceriADR404Cp"/>
    <property type="match status" value="1"/>
</dbReference>
<dbReference type="RefSeq" id="NP_984498.2">
    <property type="nucleotide sequence ID" value="NM_209851.2"/>
</dbReference>
<dbReference type="STRING" id="284811.Q758X5"/>
<dbReference type="PANTHER" id="PTHR31069:SF29">
    <property type="entry name" value="OLEATE-ACTIVATED TRANSCRIPTION FACTOR 1-RELATED"/>
    <property type="match status" value="1"/>
</dbReference>
<name>Q758X5_EREGS</name>
<reference evidence="9 10" key="1">
    <citation type="journal article" date="2004" name="Science">
        <title>The Ashbya gossypii genome as a tool for mapping the ancient Saccharomyces cerevisiae genome.</title>
        <authorList>
            <person name="Dietrich F.S."/>
            <person name="Voegeli S."/>
            <person name="Brachat S."/>
            <person name="Lerch A."/>
            <person name="Gates K."/>
            <person name="Steiner S."/>
            <person name="Mohr C."/>
            <person name="Pohlmann R."/>
            <person name="Luedi P."/>
            <person name="Choi S."/>
            <person name="Wing R.A."/>
            <person name="Flavier A."/>
            <person name="Gaffney T.D."/>
            <person name="Philippsen P."/>
        </authorList>
    </citation>
    <scope>NUCLEOTIDE SEQUENCE [LARGE SCALE GENOMIC DNA]</scope>
    <source>
        <strain evidence="10">ATCC 10895 / CBS 109.51 / FGSC 9923 / NRRL Y-1056</strain>
    </source>
</reference>
<sequence length="971" mass="111755">MVKLEDMSSGQLSEESPDRKYVSKRNRISFVCQACRKSKTKCDREKPRCSRCAKNNVKCVYDIEKQRAPRVPSKDATIKRLTQELEYWKNKAARYMELEESGELSPRKRPKSMASDPSATELGLSEEYSSPSVGADALRADEIRINFYELSPQLLIKDSMKRDVKASCELSQIRQDKFLSIFLSSVFASASKNALIHSIPSDDASPYSDRAKRKQNALSLRDCMFQFATNSKDREQIVQFTERIVQGGVVEENRTGLYIRMFTSTLCKNYVEDRCPREGSYSGTLQELIIEVEAFLPPLEIIHTYMLHFYKYVYPIIPFLEMGIFESALANLLVEDPLHDGRTKLNIGRENIRNKVENIAILLMVLKLSYVSMSFPNTSPGLEDANITETELECLNSYPISDKAVALSQKAIATVNLFNWTNENCIACLLYFWAFFVFAPQDGDFCLGQPTEVILSLVNAMASNIGLHRDPSKYEQLNDPSVTDPRIRNYRRKLWICIFIVCRYEAALKGKYPQSMKDYTNSFLSAESPKNYMQLVLGDMQDPDPYTEMIHSLTYKRYQLLMMISELDEISIRTHVSLPLSRIETLLDNIQNLLDTELHADLINIDQESEFLDLNLWSGRKDMVDAVKIKKLIFFQAYMTTRLTTIRTVINLMLYFERLTYESNKEYMQYFQKYFIRMVKETVSFVDTVLSQLEYRANDSYLYFMKYTVDKVIQISVPTVLLSILSIILRMVHSEYLLQKMLQSGEMIGIEDVHTTKQKLELISSIKDNTIEILENLCTAVTRKLGFKYFSVFQMQVFFDYCSQIMKKGEVLNIFSRITQLTYHPRIRKGIYQGFGVDVDRKDTILNFLNDATFIKQTNVEQLRKIKELSSTLAQASSNTPQQNANVVNSKYQVDSSPISADHPTMTECENLPFPVVYDSQSILNVPTNNHETTQPFGSDFPTFASNQLDPLVSFDDLDLLDYEFLFGNGN</sequence>
<dbReference type="GeneID" id="4620663"/>
<evidence type="ECO:0000313" key="10">
    <source>
        <dbReference type="Proteomes" id="UP000000591"/>
    </source>
</evidence>
<evidence type="ECO:0000259" key="8">
    <source>
        <dbReference type="PROSITE" id="PS50048"/>
    </source>
</evidence>
<feature type="domain" description="Zn(2)-C6 fungal-type" evidence="8">
    <location>
        <begin position="31"/>
        <end position="61"/>
    </location>
</feature>
<keyword evidence="3" id="KW-0805">Transcription regulation</keyword>
<dbReference type="eggNOG" id="ENOG502QW20">
    <property type="taxonomic scope" value="Eukaryota"/>
</dbReference>
<accession>Q758X5</accession>
<evidence type="ECO:0000313" key="9">
    <source>
        <dbReference type="EMBL" id="AAS52322.2"/>
    </source>
</evidence>
<evidence type="ECO:0000256" key="4">
    <source>
        <dbReference type="ARBA" id="ARBA00023125"/>
    </source>
</evidence>
<dbReference type="SMART" id="SM00066">
    <property type="entry name" value="GAL4"/>
    <property type="match status" value="1"/>
</dbReference>
<dbReference type="InterPro" id="IPR050675">
    <property type="entry name" value="OAF3"/>
</dbReference>
<keyword evidence="4" id="KW-0238">DNA-binding</keyword>
<dbReference type="Proteomes" id="UP000000591">
    <property type="component" value="Chromosome IV"/>
</dbReference>
<feature type="region of interest" description="Disordered" evidence="7">
    <location>
        <begin position="99"/>
        <end position="128"/>
    </location>
</feature>
<organism evidence="9 10">
    <name type="scientific">Eremothecium gossypii (strain ATCC 10895 / CBS 109.51 / FGSC 9923 / NRRL Y-1056)</name>
    <name type="common">Yeast</name>
    <name type="synonym">Ashbya gossypii</name>
    <dbReference type="NCBI Taxonomy" id="284811"/>
    <lineage>
        <taxon>Eukaryota</taxon>
        <taxon>Fungi</taxon>
        <taxon>Dikarya</taxon>
        <taxon>Ascomycota</taxon>
        <taxon>Saccharomycotina</taxon>
        <taxon>Saccharomycetes</taxon>
        <taxon>Saccharomycetales</taxon>
        <taxon>Saccharomycetaceae</taxon>
        <taxon>Eremothecium</taxon>
    </lineage>
</organism>
<dbReference type="Gene3D" id="4.10.240.10">
    <property type="entry name" value="Zn(2)-C6 fungal-type DNA-binding domain"/>
    <property type="match status" value="1"/>
</dbReference>
<dbReference type="PROSITE" id="PS50048">
    <property type="entry name" value="ZN2_CY6_FUNGAL_2"/>
    <property type="match status" value="1"/>
</dbReference>
<dbReference type="SUPFAM" id="SSF57701">
    <property type="entry name" value="Zn2/Cys6 DNA-binding domain"/>
    <property type="match status" value="1"/>
</dbReference>
<dbReference type="PANTHER" id="PTHR31069">
    <property type="entry name" value="OLEATE-ACTIVATED TRANSCRIPTION FACTOR 1-RELATED"/>
    <property type="match status" value="1"/>
</dbReference>
<protein>
    <submittedName>
        <fullName evidence="9">ADR403Cp</fullName>
    </submittedName>
</protein>
<dbReference type="CDD" id="cd12148">
    <property type="entry name" value="fungal_TF_MHR"/>
    <property type="match status" value="1"/>
</dbReference>
<dbReference type="PROSITE" id="PS00463">
    <property type="entry name" value="ZN2_CY6_FUNGAL_1"/>
    <property type="match status" value="1"/>
</dbReference>
<dbReference type="KEGG" id="ago:AGOS_ADR403C"/>
<dbReference type="InterPro" id="IPR001138">
    <property type="entry name" value="Zn2Cys6_DnaBD"/>
</dbReference>
<dbReference type="GO" id="GO:0008270">
    <property type="term" value="F:zinc ion binding"/>
    <property type="evidence" value="ECO:0007669"/>
    <property type="project" value="InterPro"/>
</dbReference>
<dbReference type="AlphaFoldDB" id="Q758X5"/>
<feature type="region of interest" description="Disordered" evidence="7">
    <location>
        <begin position="1"/>
        <end position="21"/>
    </location>
</feature>
<dbReference type="EMBL" id="AE016817">
    <property type="protein sequence ID" value="AAS52322.2"/>
    <property type="molecule type" value="Genomic_DNA"/>
</dbReference>
<dbReference type="OrthoDB" id="5069333at2759"/>
<keyword evidence="1" id="KW-0479">Metal-binding</keyword>
<evidence type="ECO:0000256" key="2">
    <source>
        <dbReference type="ARBA" id="ARBA00022833"/>
    </source>
</evidence>
<keyword evidence="2" id="KW-0862">Zinc</keyword>
<keyword evidence="6" id="KW-0539">Nucleus</keyword>
<dbReference type="InParanoid" id="Q758X5"/>
<evidence type="ECO:0000256" key="7">
    <source>
        <dbReference type="SAM" id="MobiDB-lite"/>
    </source>
</evidence>
<keyword evidence="5" id="KW-0804">Transcription</keyword>
<evidence type="ECO:0000256" key="3">
    <source>
        <dbReference type="ARBA" id="ARBA00023015"/>
    </source>
</evidence>
<dbReference type="GO" id="GO:0005634">
    <property type="term" value="C:nucleus"/>
    <property type="evidence" value="ECO:0000318"/>
    <property type="project" value="GO_Central"/>
</dbReference>
<dbReference type="Pfam" id="PF00172">
    <property type="entry name" value="Zn_clus"/>
    <property type="match status" value="1"/>
</dbReference>
<dbReference type="OMA" id="CANENII"/>
<reference evidence="10" key="2">
    <citation type="journal article" date="2013" name="G3 (Bethesda)">
        <title>Genomes of Ashbya fungi isolated from insects reveal four mating-type loci, numerous translocations, lack of transposons, and distinct gene duplications.</title>
        <authorList>
            <person name="Dietrich F.S."/>
            <person name="Voegeli S."/>
            <person name="Kuo S."/>
            <person name="Philippsen P."/>
        </authorList>
    </citation>
    <scope>GENOME REANNOTATION</scope>
    <source>
        <strain evidence="10">ATCC 10895 / CBS 109.51 / FGSC 9923 / NRRL Y-1056</strain>
    </source>
</reference>
<dbReference type="GO" id="GO:0000981">
    <property type="term" value="F:DNA-binding transcription factor activity, RNA polymerase II-specific"/>
    <property type="evidence" value="ECO:0000318"/>
    <property type="project" value="GO_Central"/>
</dbReference>
<dbReference type="FunCoup" id="Q758X5">
    <property type="interactions" value="1444"/>
</dbReference>
<evidence type="ECO:0000256" key="1">
    <source>
        <dbReference type="ARBA" id="ARBA00022723"/>
    </source>
</evidence>
<proteinExistence type="predicted"/>
<keyword evidence="10" id="KW-1185">Reference proteome</keyword>
<dbReference type="CDD" id="cd00067">
    <property type="entry name" value="GAL4"/>
    <property type="match status" value="1"/>
</dbReference>
<evidence type="ECO:0000256" key="5">
    <source>
        <dbReference type="ARBA" id="ARBA00023163"/>
    </source>
</evidence>
<gene>
    <name evidence="9" type="ORF">AGOS_ADR403C</name>
</gene>
<dbReference type="InterPro" id="IPR036864">
    <property type="entry name" value="Zn2-C6_fun-type_DNA-bd_sf"/>
</dbReference>
<dbReference type="GO" id="GO:0045944">
    <property type="term" value="P:positive regulation of transcription by RNA polymerase II"/>
    <property type="evidence" value="ECO:0000318"/>
    <property type="project" value="GO_Central"/>
</dbReference>
<dbReference type="HOGENOM" id="CLU_008453_0_0_1"/>
<dbReference type="GO" id="GO:0003677">
    <property type="term" value="F:DNA binding"/>
    <property type="evidence" value="ECO:0007669"/>
    <property type="project" value="UniProtKB-KW"/>
</dbReference>
<evidence type="ECO:0000256" key="6">
    <source>
        <dbReference type="ARBA" id="ARBA00023242"/>
    </source>
</evidence>